<evidence type="ECO:0000313" key="5">
    <source>
        <dbReference type="Proteomes" id="UP000314982"/>
    </source>
</evidence>
<dbReference type="Pfam" id="PF00530">
    <property type="entry name" value="SRCR"/>
    <property type="match status" value="1"/>
</dbReference>
<evidence type="ECO:0000256" key="2">
    <source>
        <dbReference type="PROSITE-ProRule" id="PRU00196"/>
    </source>
</evidence>
<dbReference type="SUPFAM" id="SSF56487">
    <property type="entry name" value="SRCR-like"/>
    <property type="match status" value="1"/>
</dbReference>
<keyword evidence="1 2" id="KW-1015">Disulfide bond</keyword>
<reference evidence="4" key="3">
    <citation type="submission" date="2025-09" db="UniProtKB">
        <authorList>
            <consortium name="Ensembl"/>
        </authorList>
    </citation>
    <scope>IDENTIFICATION</scope>
</reference>
<dbReference type="AlphaFoldDB" id="A0A4W5LUA5"/>
<dbReference type="PANTHER" id="PTHR45817">
    <property type="entry name" value="LYSYL OXIDASE-LIKE-RELATED"/>
    <property type="match status" value="1"/>
</dbReference>
<dbReference type="Ensembl" id="ENSHHUT00000030508.1">
    <property type="protein sequence ID" value="ENSHHUP00000029289.1"/>
    <property type="gene ID" value="ENSHHUG00000018683.1"/>
</dbReference>
<dbReference type="GO" id="GO:0030199">
    <property type="term" value="P:collagen fibril organization"/>
    <property type="evidence" value="ECO:0007669"/>
    <property type="project" value="TreeGrafter"/>
</dbReference>
<reference evidence="5" key="1">
    <citation type="submission" date="2018-06" db="EMBL/GenBank/DDBJ databases">
        <title>Genome assembly of Danube salmon.</title>
        <authorList>
            <person name="Macqueen D.J."/>
            <person name="Gundappa M.K."/>
        </authorList>
    </citation>
    <scope>NUCLEOTIDE SEQUENCE [LARGE SCALE GENOMIC DNA]</scope>
</reference>
<dbReference type="STRING" id="62062.ENSHHUP00000029289"/>
<dbReference type="SMART" id="SM00202">
    <property type="entry name" value="SR"/>
    <property type="match status" value="1"/>
</dbReference>
<dbReference type="GO" id="GO:0005615">
    <property type="term" value="C:extracellular space"/>
    <property type="evidence" value="ECO:0007669"/>
    <property type="project" value="TreeGrafter"/>
</dbReference>
<sequence>MEVGGVQRWGAVCSENWGINEAMVVCRQLGYGFANRAHQETWYWPGAPEAAEVVLSGTHCIGTEMSIQQCRRNTQVYCPRGGEGKAAGVTCVESEFSHQHTHTCAGSHKHTHSHPQQHSRRPFHLLTFQPLTSHLSTSNL</sequence>
<comment type="caution">
    <text evidence="2">Lacks conserved residue(s) required for the propagation of feature annotation.</text>
</comment>
<dbReference type="InterPro" id="IPR001190">
    <property type="entry name" value="SRCR"/>
</dbReference>
<dbReference type="PROSITE" id="PS50287">
    <property type="entry name" value="SRCR_2"/>
    <property type="match status" value="1"/>
</dbReference>
<evidence type="ECO:0000259" key="3">
    <source>
        <dbReference type="PROSITE" id="PS50287"/>
    </source>
</evidence>
<dbReference type="Gene3D" id="3.10.250.10">
    <property type="entry name" value="SRCR-like domain"/>
    <property type="match status" value="1"/>
</dbReference>
<evidence type="ECO:0000256" key="1">
    <source>
        <dbReference type="ARBA" id="ARBA00023157"/>
    </source>
</evidence>
<dbReference type="InterPro" id="IPR050912">
    <property type="entry name" value="LOX-like_protein"/>
</dbReference>
<proteinExistence type="predicted"/>
<dbReference type="GO" id="GO:0016020">
    <property type="term" value="C:membrane"/>
    <property type="evidence" value="ECO:0007669"/>
    <property type="project" value="InterPro"/>
</dbReference>
<dbReference type="GeneTree" id="ENSGT00940000157042"/>
<reference evidence="4" key="2">
    <citation type="submission" date="2025-08" db="UniProtKB">
        <authorList>
            <consortium name="Ensembl"/>
        </authorList>
    </citation>
    <scope>IDENTIFICATION</scope>
</reference>
<accession>A0A4W5LUA5</accession>
<dbReference type="PANTHER" id="PTHR45817:SF5">
    <property type="entry name" value="LYSYL OXIDASE HOMOLOG 4"/>
    <property type="match status" value="1"/>
</dbReference>
<keyword evidence="5" id="KW-1185">Reference proteome</keyword>
<dbReference type="GO" id="GO:0004720">
    <property type="term" value="F:protein-lysine 6-oxidase activity"/>
    <property type="evidence" value="ECO:0007669"/>
    <property type="project" value="TreeGrafter"/>
</dbReference>
<dbReference type="Proteomes" id="UP000314982">
    <property type="component" value="Unassembled WGS sequence"/>
</dbReference>
<evidence type="ECO:0000313" key="4">
    <source>
        <dbReference type="Ensembl" id="ENSHHUP00000029289.1"/>
    </source>
</evidence>
<feature type="disulfide bond" evidence="2">
    <location>
        <begin position="60"/>
        <end position="70"/>
    </location>
</feature>
<dbReference type="InterPro" id="IPR036772">
    <property type="entry name" value="SRCR-like_dom_sf"/>
</dbReference>
<name>A0A4W5LUA5_9TELE</name>
<dbReference type="FunFam" id="3.10.250.10:FF:000008">
    <property type="entry name" value="Lysyl oxidase homolog 2"/>
    <property type="match status" value="1"/>
</dbReference>
<dbReference type="PRINTS" id="PR00258">
    <property type="entry name" value="SPERACTRCPTR"/>
</dbReference>
<organism evidence="4 5">
    <name type="scientific">Hucho hucho</name>
    <name type="common">huchen</name>
    <dbReference type="NCBI Taxonomy" id="62062"/>
    <lineage>
        <taxon>Eukaryota</taxon>
        <taxon>Metazoa</taxon>
        <taxon>Chordata</taxon>
        <taxon>Craniata</taxon>
        <taxon>Vertebrata</taxon>
        <taxon>Euteleostomi</taxon>
        <taxon>Actinopterygii</taxon>
        <taxon>Neopterygii</taxon>
        <taxon>Teleostei</taxon>
        <taxon>Protacanthopterygii</taxon>
        <taxon>Salmoniformes</taxon>
        <taxon>Salmonidae</taxon>
        <taxon>Salmoninae</taxon>
        <taxon>Hucho</taxon>
    </lineage>
</organism>
<protein>
    <recommendedName>
        <fullName evidence="3">SRCR domain-containing protein</fullName>
    </recommendedName>
</protein>
<feature type="domain" description="SRCR" evidence="3">
    <location>
        <begin position="1"/>
        <end position="92"/>
    </location>
</feature>